<dbReference type="OrthoDB" id="581531at2"/>
<protein>
    <submittedName>
        <fullName evidence="1">Uncharacterized protein</fullName>
    </submittedName>
</protein>
<dbReference type="AlphaFoldDB" id="A0A2T1A2F6"/>
<gene>
    <name evidence="1" type="ORF">CLV47_10421</name>
</gene>
<dbReference type="Proteomes" id="UP000237752">
    <property type="component" value="Unassembled WGS sequence"/>
</dbReference>
<dbReference type="RefSeq" id="WP_106348224.1">
    <property type="nucleotide sequence ID" value="NZ_PVUE01000004.1"/>
</dbReference>
<organism evidence="1 2">
    <name type="scientific">Antricoccus suffuscus</name>
    <dbReference type="NCBI Taxonomy" id="1629062"/>
    <lineage>
        <taxon>Bacteria</taxon>
        <taxon>Bacillati</taxon>
        <taxon>Actinomycetota</taxon>
        <taxon>Actinomycetes</taxon>
        <taxon>Geodermatophilales</taxon>
        <taxon>Antricoccaceae</taxon>
        <taxon>Antricoccus</taxon>
    </lineage>
</organism>
<proteinExistence type="predicted"/>
<keyword evidence="2" id="KW-1185">Reference proteome</keyword>
<evidence type="ECO:0000313" key="2">
    <source>
        <dbReference type="Proteomes" id="UP000237752"/>
    </source>
</evidence>
<sequence>MTEATNPFAIGRLLEELSWEGRNVRGYRAGGLGRENVLTTHALSLLDYLPRSEFLGGVLRGAAGADVARETLVDECEDASFMVLPDELLLASRIKIQPDARILSASCYMMVEAKGPKRSSFQPEQLAREYLALLDVTGPRRPLLLLMLGVAPPIRVQGSGLMTIEDATGHGLRLLAERGVQTETPHEELLERLPEILSWTTWSKISDIVDDLVNHLPESSSIDRSILRVAKELAETLKWHTA</sequence>
<dbReference type="EMBL" id="PVUE01000004">
    <property type="protein sequence ID" value="PRZ42677.1"/>
    <property type="molecule type" value="Genomic_DNA"/>
</dbReference>
<accession>A0A2T1A2F6</accession>
<name>A0A2T1A2F6_9ACTN</name>
<reference evidence="1 2" key="1">
    <citation type="submission" date="2018-03" db="EMBL/GenBank/DDBJ databases">
        <title>Genomic Encyclopedia of Archaeal and Bacterial Type Strains, Phase II (KMG-II): from individual species to whole genera.</title>
        <authorList>
            <person name="Goeker M."/>
        </authorList>
    </citation>
    <scope>NUCLEOTIDE SEQUENCE [LARGE SCALE GENOMIC DNA]</scope>
    <source>
        <strain evidence="1 2">DSM 100065</strain>
    </source>
</reference>
<evidence type="ECO:0000313" key="1">
    <source>
        <dbReference type="EMBL" id="PRZ42677.1"/>
    </source>
</evidence>
<comment type="caution">
    <text evidence="1">The sequence shown here is derived from an EMBL/GenBank/DDBJ whole genome shotgun (WGS) entry which is preliminary data.</text>
</comment>